<accession>A0A7T4JUN7</accession>
<evidence type="ECO:0000256" key="5">
    <source>
        <dbReference type="ARBA" id="ARBA00038063"/>
    </source>
</evidence>
<comment type="subunit">
    <text evidence="8">Monomer.</text>
</comment>
<organism evidence="11 12">
    <name type="scientific">Corynebacterium glucuronolyticum</name>
    <dbReference type="NCBI Taxonomy" id="39791"/>
    <lineage>
        <taxon>Bacteria</taxon>
        <taxon>Bacillati</taxon>
        <taxon>Actinomycetota</taxon>
        <taxon>Actinomycetes</taxon>
        <taxon>Mycobacteriales</taxon>
        <taxon>Corynebacteriaceae</taxon>
        <taxon>Corynebacterium</taxon>
    </lineage>
</organism>
<feature type="site" description="Stabilizes the basic form of H active site to accept a proton" evidence="8">
    <location>
        <position position="101"/>
    </location>
</feature>
<keyword evidence="8" id="KW-0963">Cytoplasm</keyword>
<evidence type="ECO:0000256" key="2">
    <source>
        <dbReference type="ARBA" id="ARBA00022555"/>
    </source>
</evidence>
<evidence type="ECO:0000256" key="7">
    <source>
        <dbReference type="ARBA" id="ARBA00050038"/>
    </source>
</evidence>
<dbReference type="GO" id="GO:0006515">
    <property type="term" value="P:protein quality control for misfolded or incompletely synthesized proteins"/>
    <property type="evidence" value="ECO:0007669"/>
    <property type="project" value="UniProtKB-UniRule"/>
</dbReference>
<dbReference type="GO" id="GO:0004045">
    <property type="term" value="F:peptidyl-tRNA hydrolase activity"/>
    <property type="evidence" value="ECO:0007669"/>
    <property type="project" value="UniProtKB-UniRule"/>
</dbReference>
<dbReference type="EMBL" id="CP066007">
    <property type="protein sequence ID" value="QQB46019.1"/>
    <property type="molecule type" value="Genomic_DNA"/>
</dbReference>
<evidence type="ECO:0000256" key="10">
    <source>
        <dbReference type="RuleBase" id="RU004320"/>
    </source>
</evidence>
<name>A0A7T4JUN7_9CORY</name>
<dbReference type="NCBIfam" id="TIGR00447">
    <property type="entry name" value="pth"/>
    <property type="match status" value="1"/>
</dbReference>
<feature type="binding site" evidence="8">
    <location>
        <position position="17"/>
    </location>
    <ligand>
        <name>tRNA</name>
        <dbReference type="ChEBI" id="CHEBI:17843"/>
    </ligand>
</feature>
<evidence type="ECO:0000313" key="12">
    <source>
        <dbReference type="Proteomes" id="UP000596145"/>
    </source>
</evidence>
<evidence type="ECO:0000256" key="1">
    <source>
        <dbReference type="ARBA" id="ARBA00013260"/>
    </source>
</evidence>
<dbReference type="GO" id="GO:0005737">
    <property type="term" value="C:cytoplasm"/>
    <property type="evidence" value="ECO:0007669"/>
    <property type="project" value="UniProtKB-SubCell"/>
</dbReference>
<comment type="catalytic activity">
    <reaction evidence="6 8 9">
        <text>an N-acyl-L-alpha-aminoacyl-tRNA + H2O = an N-acyl-L-amino acid + a tRNA + H(+)</text>
        <dbReference type="Rhea" id="RHEA:54448"/>
        <dbReference type="Rhea" id="RHEA-COMP:10123"/>
        <dbReference type="Rhea" id="RHEA-COMP:13883"/>
        <dbReference type="ChEBI" id="CHEBI:15377"/>
        <dbReference type="ChEBI" id="CHEBI:15378"/>
        <dbReference type="ChEBI" id="CHEBI:59874"/>
        <dbReference type="ChEBI" id="CHEBI:78442"/>
        <dbReference type="ChEBI" id="CHEBI:138191"/>
        <dbReference type="EC" id="3.1.1.29"/>
    </reaction>
</comment>
<keyword evidence="4 8" id="KW-0694">RNA-binding</keyword>
<dbReference type="PANTHER" id="PTHR17224:SF1">
    <property type="entry name" value="PEPTIDYL-TRNA HYDROLASE"/>
    <property type="match status" value="1"/>
</dbReference>
<dbReference type="EC" id="3.1.1.29" evidence="1 8"/>
<dbReference type="CDD" id="cd00462">
    <property type="entry name" value="PTH"/>
    <property type="match status" value="1"/>
</dbReference>
<dbReference type="RefSeq" id="WP_084035850.1">
    <property type="nucleotide sequence ID" value="NZ_CP066007.1"/>
</dbReference>
<evidence type="ECO:0000256" key="4">
    <source>
        <dbReference type="ARBA" id="ARBA00022884"/>
    </source>
</evidence>
<dbReference type="FunFam" id="3.40.50.1470:FF:000001">
    <property type="entry name" value="Peptidyl-tRNA hydrolase"/>
    <property type="match status" value="1"/>
</dbReference>
<comment type="similarity">
    <text evidence="5 8 10">Belongs to the PTH family.</text>
</comment>
<feature type="site" description="Discriminates between blocked and unblocked aminoacyl-tRNA" evidence="8">
    <location>
        <position position="12"/>
    </location>
</feature>
<sequence length="187" mass="20127">MNATFLVVGLGNPGATYELTRHNIGFLAADEVADALAPVYVGGSNWKVVSKMRAVLAEESRGGAKVLVAKPQTMMNLSGEAVGLISRFYSIPPSRVIVIHDELERDFGSVETKIGGGFCGHNGLKSIAQHLKTPDFARVRVGIGRPPGRMRPADYVLQKFSAKEQTELPFICADVEDAVSRWLTAAS</sequence>
<dbReference type="InterPro" id="IPR018171">
    <property type="entry name" value="Pept_tRNA_hydro_CS"/>
</dbReference>
<evidence type="ECO:0000256" key="6">
    <source>
        <dbReference type="ARBA" id="ARBA00048707"/>
    </source>
</evidence>
<dbReference type="HAMAP" id="MF_00083">
    <property type="entry name" value="Pept_tRNA_hydro_bact"/>
    <property type="match status" value="1"/>
</dbReference>
<comment type="subcellular location">
    <subcellularLocation>
        <location evidence="8">Cytoplasm</location>
    </subcellularLocation>
</comment>
<dbReference type="GO" id="GO:0072344">
    <property type="term" value="P:rescue of stalled ribosome"/>
    <property type="evidence" value="ECO:0007669"/>
    <property type="project" value="UniProtKB-UniRule"/>
</dbReference>
<dbReference type="GeneID" id="92759731"/>
<dbReference type="InterPro" id="IPR001328">
    <property type="entry name" value="Pept_tRNA_hydro"/>
</dbReference>
<evidence type="ECO:0000256" key="9">
    <source>
        <dbReference type="RuleBase" id="RU000673"/>
    </source>
</evidence>
<evidence type="ECO:0000256" key="3">
    <source>
        <dbReference type="ARBA" id="ARBA00022801"/>
    </source>
</evidence>
<dbReference type="GO" id="GO:0000049">
    <property type="term" value="F:tRNA binding"/>
    <property type="evidence" value="ECO:0007669"/>
    <property type="project" value="UniProtKB-UniRule"/>
</dbReference>
<evidence type="ECO:0000313" key="11">
    <source>
        <dbReference type="EMBL" id="QQB46019.1"/>
    </source>
</evidence>
<dbReference type="PANTHER" id="PTHR17224">
    <property type="entry name" value="PEPTIDYL-TRNA HYDROLASE"/>
    <property type="match status" value="1"/>
</dbReference>
<feature type="binding site" evidence="8">
    <location>
        <position position="74"/>
    </location>
    <ligand>
        <name>tRNA</name>
        <dbReference type="ChEBI" id="CHEBI:17843"/>
    </ligand>
</feature>
<dbReference type="Proteomes" id="UP000596145">
    <property type="component" value="Chromosome"/>
</dbReference>
<dbReference type="Gene3D" id="3.40.50.1470">
    <property type="entry name" value="Peptidyl-tRNA hydrolase"/>
    <property type="match status" value="1"/>
</dbReference>
<dbReference type="InterPro" id="IPR036416">
    <property type="entry name" value="Pept_tRNA_hydro_sf"/>
</dbReference>
<comment type="function">
    <text evidence="8">Hydrolyzes ribosome-free peptidyl-tRNAs (with 1 or more amino acids incorporated), which drop off the ribosome during protein synthesis, or as a result of ribosome stalling.</text>
</comment>
<dbReference type="Pfam" id="PF01195">
    <property type="entry name" value="Pept_tRNA_hydro"/>
    <property type="match status" value="1"/>
</dbReference>
<gene>
    <name evidence="8" type="primary">pth</name>
    <name evidence="11" type="ORF">I6I10_11245</name>
</gene>
<evidence type="ECO:0000256" key="8">
    <source>
        <dbReference type="HAMAP-Rule" id="MF_00083"/>
    </source>
</evidence>
<protein>
    <recommendedName>
        <fullName evidence="7 8">Peptidyl-tRNA hydrolase</fullName>
        <shortName evidence="8">Pth</shortName>
        <ecNumber evidence="1 8">3.1.1.29</ecNumber>
    </recommendedName>
</protein>
<feature type="active site" description="Proton acceptor" evidence="8">
    <location>
        <position position="22"/>
    </location>
</feature>
<keyword evidence="3 8" id="KW-0378">Hydrolase</keyword>
<feature type="binding site" evidence="8">
    <location>
        <position position="76"/>
    </location>
    <ligand>
        <name>tRNA</name>
        <dbReference type="ChEBI" id="CHEBI:17843"/>
    </ligand>
</feature>
<dbReference type="OrthoDB" id="9800507at2"/>
<proteinExistence type="inferred from homology"/>
<dbReference type="AlphaFoldDB" id="A0A7T4JUN7"/>
<reference evidence="11 12" key="1">
    <citation type="submission" date="2020-12" db="EMBL/GenBank/DDBJ databases">
        <title>FDA dAtabase for Regulatory Grade micrObial Sequences (FDA-ARGOS): Supporting development and validation of Infectious Disease Dx tests.</title>
        <authorList>
            <person name="Sproer C."/>
            <person name="Gronow S."/>
            <person name="Severitt S."/>
            <person name="Schroder I."/>
            <person name="Tallon L."/>
            <person name="Sadzewicz L."/>
            <person name="Zhao X."/>
            <person name="Boylan J."/>
            <person name="Ott S."/>
            <person name="Bowen H."/>
            <person name="Vavikolanu K."/>
            <person name="Mehta A."/>
            <person name="Aluvathingal J."/>
            <person name="Nadendla S."/>
            <person name="Lowell S."/>
            <person name="Myers T."/>
            <person name="Yan Y."/>
            <person name="Sichtig H."/>
        </authorList>
    </citation>
    <scope>NUCLEOTIDE SEQUENCE [LARGE SCALE GENOMIC DNA]</scope>
    <source>
        <strain evidence="11 12">FDAARGOS_1053</strain>
    </source>
</reference>
<dbReference type="SUPFAM" id="SSF53178">
    <property type="entry name" value="Peptidyl-tRNA hydrolase-like"/>
    <property type="match status" value="1"/>
</dbReference>
<keyword evidence="2 8" id="KW-0820">tRNA-binding</keyword>
<comment type="function">
    <text evidence="8">Catalyzes the release of premature peptidyl moieties from peptidyl-tRNA molecules trapped in stalled 50S ribosomal subunits, and thus maintains levels of free tRNAs and 50S ribosomes.</text>
</comment>
<dbReference type="PROSITE" id="PS01195">
    <property type="entry name" value="PEPT_TRNA_HYDROL_1"/>
    <property type="match status" value="1"/>
</dbReference>
<dbReference type="PROSITE" id="PS01196">
    <property type="entry name" value="PEPT_TRNA_HYDROL_2"/>
    <property type="match status" value="1"/>
</dbReference>
<feature type="binding site" evidence="8">
    <location>
        <position position="122"/>
    </location>
    <ligand>
        <name>tRNA</name>
        <dbReference type="ChEBI" id="CHEBI:17843"/>
    </ligand>
</feature>